<geneLocation type="plasmid" evidence="1">
    <name>pKP17_NDM1</name>
</geneLocation>
<protein>
    <submittedName>
        <fullName evidence="1">Uncharacterized protein</fullName>
    </submittedName>
</protein>
<keyword evidence="1" id="KW-0614">Plasmid</keyword>
<organism evidence="1">
    <name type="scientific">Klebsiella pneumoniae</name>
    <dbReference type="NCBI Taxonomy" id="573"/>
    <lineage>
        <taxon>Bacteria</taxon>
        <taxon>Pseudomonadati</taxon>
        <taxon>Pseudomonadota</taxon>
        <taxon>Gammaproteobacteria</taxon>
        <taxon>Enterobacterales</taxon>
        <taxon>Enterobacteriaceae</taxon>
        <taxon>Klebsiella/Raoultella group</taxon>
        <taxon>Klebsiella</taxon>
        <taxon>Klebsiella pneumoniae complex</taxon>
    </lineage>
</organism>
<dbReference type="AlphaFoldDB" id="A0A809T590"/>
<accession>A0A809T590</accession>
<reference evidence="1" key="1">
    <citation type="submission" date="2020-01" db="EMBL/GenBank/DDBJ databases">
        <title>Genotype-dependent distribution of carbapenemase genes among Enterobacteriaceae in Thailand.</title>
        <authorList>
            <person name="Takeuchi D."/>
            <person name="Abe R."/>
            <person name="Sakamoto N."/>
            <person name="Sugawara Y."/>
            <person name="Akeda Y."/>
            <person name="Hamada S."/>
        </authorList>
    </citation>
    <scope>NUCLEOTIDE SEQUENCE</scope>
    <source>
        <strain evidence="1">KP17</strain>
        <plasmid evidence="1">pKP17_NDM1</plasmid>
    </source>
</reference>
<evidence type="ECO:0000313" key="1">
    <source>
        <dbReference type="EMBL" id="BBV27610.1"/>
    </source>
</evidence>
<proteinExistence type="predicted"/>
<name>A0A809T590_KLEPN</name>
<dbReference type="EMBL" id="LC521852">
    <property type="protein sequence ID" value="BBV27610.1"/>
    <property type="molecule type" value="Genomic_DNA"/>
</dbReference>
<sequence>MLKTQAVNRDTARKQISRAASAGQIHCVDKLFPKRERFIYLKQQYGTGRFWSSLNTALLDTGSAYGLALSCLRARGGSYRSGILLLPAVHR</sequence>